<comment type="caution">
    <text evidence="4">The sequence shown here is derived from an EMBL/GenBank/DDBJ whole genome shotgun (WGS) entry which is preliminary data.</text>
</comment>
<organism evidence="4 5">
    <name type="scientific">Terrabacter lapilli</name>
    <dbReference type="NCBI Taxonomy" id="436231"/>
    <lineage>
        <taxon>Bacteria</taxon>
        <taxon>Bacillati</taxon>
        <taxon>Actinomycetota</taxon>
        <taxon>Actinomycetes</taxon>
        <taxon>Micrococcales</taxon>
        <taxon>Intrasporangiaceae</taxon>
        <taxon>Terrabacter</taxon>
    </lineage>
</organism>
<dbReference type="InterPro" id="IPR035437">
    <property type="entry name" value="SNase_OB-fold_sf"/>
</dbReference>
<evidence type="ECO:0000313" key="4">
    <source>
        <dbReference type="EMBL" id="GAA1979614.1"/>
    </source>
</evidence>
<feature type="chain" id="PRO_5045398431" description="TNase-like domain-containing protein" evidence="2">
    <location>
        <begin position="26"/>
        <end position="314"/>
    </location>
</feature>
<dbReference type="Proteomes" id="UP001500013">
    <property type="component" value="Unassembled WGS sequence"/>
</dbReference>
<sequence length="314" mass="31970">MRRRTTNGLVAVAALVGLAAVGGNAARGTEQVAPFGAGATASATYTPGFADPSSPVPTEDPEAQQQAADAKAAADRTAAAKEAADKAAAAKAAAAKAAAAQAQAATWEVTKVVDGDTIWAARGAERVKVRLIGIDTPEVGQCGFAEASRNLRAIIGGQRVTLTPGAQTDLDRYGRLLRYVDVNGVDAGLRQIKQGYAVARYDSRDGYGAHARETAYVRADAASPKAACADARAGATSGSSAASTAGGTTGSGISGAWPAPGDRYPCPQARPVKGNESSMIAHEPGDRYYDVTKPEQCFATMSDAEAAGFRPAKV</sequence>
<evidence type="ECO:0000313" key="5">
    <source>
        <dbReference type="Proteomes" id="UP001500013"/>
    </source>
</evidence>
<name>A0ABP5DFZ3_9MICO</name>
<dbReference type="SMART" id="SM00318">
    <property type="entry name" value="SNc"/>
    <property type="match status" value="1"/>
</dbReference>
<feature type="signal peptide" evidence="2">
    <location>
        <begin position="1"/>
        <end position="25"/>
    </location>
</feature>
<evidence type="ECO:0000256" key="1">
    <source>
        <dbReference type="SAM" id="MobiDB-lite"/>
    </source>
</evidence>
<feature type="domain" description="TNase-like" evidence="3">
    <location>
        <begin position="103"/>
        <end position="200"/>
    </location>
</feature>
<dbReference type="InterPro" id="IPR016071">
    <property type="entry name" value="Staphylococal_nuclease_OB-fold"/>
</dbReference>
<feature type="compositionally biased region" description="Low complexity" evidence="1">
    <location>
        <begin position="236"/>
        <end position="246"/>
    </location>
</feature>
<feature type="region of interest" description="Disordered" evidence="1">
    <location>
        <begin position="46"/>
        <end position="67"/>
    </location>
</feature>
<proteinExistence type="predicted"/>
<dbReference type="EMBL" id="BAAAPU010000007">
    <property type="protein sequence ID" value="GAA1979614.1"/>
    <property type="molecule type" value="Genomic_DNA"/>
</dbReference>
<protein>
    <recommendedName>
        <fullName evidence="3">TNase-like domain-containing protein</fullName>
    </recommendedName>
</protein>
<keyword evidence="2" id="KW-0732">Signal</keyword>
<reference evidence="5" key="1">
    <citation type="journal article" date="2019" name="Int. J. Syst. Evol. Microbiol.">
        <title>The Global Catalogue of Microorganisms (GCM) 10K type strain sequencing project: providing services to taxonomists for standard genome sequencing and annotation.</title>
        <authorList>
            <consortium name="The Broad Institute Genomics Platform"/>
            <consortium name="The Broad Institute Genome Sequencing Center for Infectious Disease"/>
            <person name="Wu L."/>
            <person name="Ma J."/>
        </authorList>
    </citation>
    <scope>NUCLEOTIDE SEQUENCE [LARGE SCALE GENOMIC DNA]</scope>
    <source>
        <strain evidence="5">JCM 15628</strain>
    </source>
</reference>
<evidence type="ECO:0000259" key="3">
    <source>
        <dbReference type="PROSITE" id="PS50830"/>
    </source>
</evidence>
<evidence type="ECO:0000256" key="2">
    <source>
        <dbReference type="SAM" id="SignalP"/>
    </source>
</evidence>
<dbReference type="Pfam" id="PF00565">
    <property type="entry name" value="SNase"/>
    <property type="match status" value="1"/>
</dbReference>
<dbReference type="Gene3D" id="2.40.50.90">
    <property type="match status" value="1"/>
</dbReference>
<dbReference type="PROSITE" id="PS50830">
    <property type="entry name" value="TNASE_3"/>
    <property type="match status" value="1"/>
</dbReference>
<dbReference type="RefSeq" id="WP_344061446.1">
    <property type="nucleotide sequence ID" value="NZ_BAAAPU010000007.1"/>
</dbReference>
<keyword evidence="5" id="KW-1185">Reference proteome</keyword>
<dbReference type="SUPFAM" id="SSF50199">
    <property type="entry name" value="Staphylococcal nuclease"/>
    <property type="match status" value="1"/>
</dbReference>
<accession>A0ABP5DFZ3</accession>
<feature type="region of interest" description="Disordered" evidence="1">
    <location>
        <begin position="236"/>
        <end position="280"/>
    </location>
</feature>
<gene>
    <name evidence="4" type="ORF">GCM10009817_20360</name>
</gene>